<proteinExistence type="predicted"/>
<name>A0ACC2M258_PERAE</name>
<dbReference type="EMBL" id="CM056813">
    <property type="protein sequence ID" value="KAJ8639664.1"/>
    <property type="molecule type" value="Genomic_DNA"/>
</dbReference>
<evidence type="ECO:0000313" key="2">
    <source>
        <dbReference type="Proteomes" id="UP001234297"/>
    </source>
</evidence>
<protein>
    <submittedName>
        <fullName evidence="1">Uncharacterized protein</fullName>
    </submittedName>
</protein>
<evidence type="ECO:0000313" key="1">
    <source>
        <dbReference type="EMBL" id="KAJ8639664.1"/>
    </source>
</evidence>
<dbReference type="Proteomes" id="UP001234297">
    <property type="component" value="Chromosome 5"/>
</dbReference>
<keyword evidence="2" id="KW-1185">Reference proteome</keyword>
<reference evidence="1 2" key="1">
    <citation type="journal article" date="2022" name="Hortic Res">
        <title>A haplotype resolved chromosomal level avocado genome allows analysis of novel avocado genes.</title>
        <authorList>
            <person name="Nath O."/>
            <person name="Fletcher S.J."/>
            <person name="Hayward A."/>
            <person name="Shaw L.M."/>
            <person name="Masouleh A.K."/>
            <person name="Furtado A."/>
            <person name="Henry R.J."/>
            <person name="Mitter N."/>
        </authorList>
    </citation>
    <scope>NUCLEOTIDE SEQUENCE [LARGE SCALE GENOMIC DNA]</scope>
    <source>
        <strain evidence="2">cv. Hass</strain>
    </source>
</reference>
<gene>
    <name evidence="1" type="ORF">MRB53_016358</name>
</gene>
<organism evidence="1 2">
    <name type="scientific">Persea americana</name>
    <name type="common">Avocado</name>
    <dbReference type="NCBI Taxonomy" id="3435"/>
    <lineage>
        <taxon>Eukaryota</taxon>
        <taxon>Viridiplantae</taxon>
        <taxon>Streptophyta</taxon>
        <taxon>Embryophyta</taxon>
        <taxon>Tracheophyta</taxon>
        <taxon>Spermatophyta</taxon>
        <taxon>Magnoliopsida</taxon>
        <taxon>Magnoliidae</taxon>
        <taxon>Laurales</taxon>
        <taxon>Lauraceae</taxon>
        <taxon>Persea</taxon>
    </lineage>
</organism>
<accession>A0ACC2M258</accession>
<comment type="caution">
    <text evidence="1">The sequence shown here is derived from an EMBL/GenBank/DDBJ whole genome shotgun (WGS) entry which is preliminary data.</text>
</comment>
<sequence length="100" mass="12060">MSKISCFILHAYFWWCEKVKDAKERVNALRGTDLKRKAQKWFLFRFTGKDEEVNLLGDGTERPEFSEWSWMTPQQLLDLVVSYKKPVYEEVLRTFTPHFH</sequence>